<feature type="non-terminal residue" evidence="1">
    <location>
        <position position="66"/>
    </location>
</feature>
<organism evidence="1">
    <name type="scientific">Phytophthora nicotianae</name>
    <name type="common">Potato buckeye rot agent</name>
    <name type="synonym">Phytophthora parasitica</name>
    <dbReference type="NCBI Taxonomy" id="4792"/>
    <lineage>
        <taxon>Eukaryota</taxon>
        <taxon>Sar</taxon>
        <taxon>Stramenopiles</taxon>
        <taxon>Oomycota</taxon>
        <taxon>Peronosporomycetes</taxon>
        <taxon>Peronosporales</taxon>
        <taxon>Peronosporaceae</taxon>
        <taxon>Phytophthora</taxon>
    </lineage>
</organism>
<protein>
    <submittedName>
        <fullName evidence="1">Uncharacterized protein</fullName>
    </submittedName>
</protein>
<dbReference type="AlphaFoldDB" id="W2LTV4"/>
<gene>
    <name evidence="1" type="ORF">L917_03146</name>
</gene>
<dbReference type="Proteomes" id="UP000054423">
    <property type="component" value="Unassembled WGS sequence"/>
</dbReference>
<sequence length="66" mass="7539">FQQKGPCHVMQRKTSKVKSTKRKWIAKELKSASYIVDCDLRLVKRMETIFKHVVGSVVSNDVSSNS</sequence>
<evidence type="ECO:0000313" key="1">
    <source>
        <dbReference type="EMBL" id="ETM00100.1"/>
    </source>
</evidence>
<dbReference type="EMBL" id="KI678160">
    <property type="protein sequence ID" value="ETM00100.1"/>
    <property type="molecule type" value="Genomic_DNA"/>
</dbReference>
<reference evidence="1" key="1">
    <citation type="submission" date="2013-11" db="EMBL/GenBank/DDBJ databases">
        <title>The Genome Sequence of Phytophthora parasitica CHvinca01.</title>
        <authorList>
            <consortium name="The Broad Institute Genomics Platform"/>
            <person name="Russ C."/>
            <person name="Tyler B."/>
            <person name="Panabieres F."/>
            <person name="Shan W."/>
            <person name="Tripathy S."/>
            <person name="Grunwald N."/>
            <person name="Machado M."/>
            <person name="Johnson C.S."/>
            <person name="Arredondo F."/>
            <person name="Hong C."/>
            <person name="Coffey M."/>
            <person name="Young S.K."/>
            <person name="Zeng Q."/>
            <person name="Gargeya S."/>
            <person name="Fitzgerald M."/>
            <person name="Abouelleil A."/>
            <person name="Alvarado L."/>
            <person name="Chapman S.B."/>
            <person name="Gainer-Dewar J."/>
            <person name="Goldberg J."/>
            <person name="Griggs A."/>
            <person name="Gujja S."/>
            <person name="Hansen M."/>
            <person name="Howarth C."/>
            <person name="Imamovic A."/>
            <person name="Ireland A."/>
            <person name="Larimer J."/>
            <person name="McCowan C."/>
            <person name="Murphy C."/>
            <person name="Pearson M."/>
            <person name="Poon T.W."/>
            <person name="Priest M."/>
            <person name="Roberts A."/>
            <person name="Saif S."/>
            <person name="Shea T."/>
            <person name="Sykes S."/>
            <person name="Wortman J."/>
            <person name="Nusbaum C."/>
            <person name="Birren B."/>
        </authorList>
    </citation>
    <scope>NUCLEOTIDE SEQUENCE [LARGE SCALE GENOMIC DNA]</scope>
    <source>
        <strain evidence="1">CHvinca01</strain>
    </source>
</reference>
<accession>W2LTV4</accession>
<proteinExistence type="predicted"/>
<feature type="non-terminal residue" evidence="1">
    <location>
        <position position="1"/>
    </location>
</feature>
<name>W2LTV4_PHYNI</name>